<feature type="domain" description="RecA family profile 1" evidence="14">
    <location>
        <begin position="63"/>
        <end position="212"/>
    </location>
</feature>
<dbReference type="CDD" id="cd01121">
    <property type="entry name" value="RadA_SMS_N"/>
    <property type="match status" value="1"/>
</dbReference>
<dbReference type="PROSITE" id="PS50162">
    <property type="entry name" value="RECA_2"/>
    <property type="match status" value="1"/>
</dbReference>
<comment type="caution">
    <text evidence="11">Lacks conserved residue(s) required for the propagation of feature annotation.</text>
</comment>
<evidence type="ECO:0000313" key="16">
    <source>
        <dbReference type="Proteomes" id="UP000334019"/>
    </source>
</evidence>
<comment type="similarity">
    <text evidence="11 13">Belongs to the RecA family. RadA subfamily.</text>
</comment>
<evidence type="ECO:0000256" key="8">
    <source>
        <dbReference type="ARBA" id="ARBA00023016"/>
    </source>
</evidence>
<dbReference type="Gene3D" id="3.40.50.300">
    <property type="entry name" value="P-loop containing nucleotide triphosphate hydrolases"/>
    <property type="match status" value="1"/>
</dbReference>
<dbReference type="EMBL" id="CP045851">
    <property type="protein sequence ID" value="QGG96477.1"/>
    <property type="molecule type" value="Genomic_DNA"/>
</dbReference>
<keyword evidence="6 13" id="KW-0862">Zinc</keyword>
<evidence type="ECO:0000256" key="12">
    <source>
        <dbReference type="NCBIfam" id="TIGR00416"/>
    </source>
</evidence>
<protein>
    <recommendedName>
        <fullName evidence="11 12">DNA repair protein RadA</fullName>
    </recommendedName>
</protein>
<dbReference type="FunFam" id="3.40.50.300:FF:000050">
    <property type="entry name" value="DNA repair protein RadA"/>
    <property type="match status" value="1"/>
</dbReference>
<keyword evidence="8 11" id="KW-0346">Stress response</keyword>
<comment type="function">
    <text evidence="13">DNA-dependent ATPase involved in processing of recombination intermediates, plays a role in repairing DNA breaks. Stimulates the branch migration of RecA-mediated strand transfer reactions, allowing the 3' invading strand to extend heteroduplex DNA faster. Binds ssDNA in the presence of ADP but not other nucleotides, has ATPase activity that is stimulated by ssDNA and various branched DNA structures, but inhibited by SSB. Does not have RecA's homology-searching function.</text>
</comment>
<dbReference type="GO" id="GO:0005829">
    <property type="term" value="C:cytosol"/>
    <property type="evidence" value="ECO:0007669"/>
    <property type="project" value="TreeGrafter"/>
</dbReference>
<evidence type="ECO:0000259" key="14">
    <source>
        <dbReference type="PROSITE" id="PS50162"/>
    </source>
</evidence>
<dbReference type="Gene3D" id="3.30.230.10">
    <property type="match status" value="1"/>
</dbReference>
<keyword evidence="2 11" id="KW-0547">Nucleotide-binding</keyword>
<evidence type="ECO:0000256" key="9">
    <source>
        <dbReference type="ARBA" id="ARBA00023125"/>
    </source>
</evidence>
<gene>
    <name evidence="11 15" type="primary">radA</name>
    <name evidence="15" type="ORF">GH723_15970</name>
</gene>
<keyword evidence="16" id="KW-1185">Reference proteome</keyword>
<evidence type="ECO:0000256" key="10">
    <source>
        <dbReference type="ARBA" id="ARBA00023204"/>
    </source>
</evidence>
<dbReference type="Pfam" id="PF13481">
    <property type="entry name" value="AAA_25"/>
    <property type="match status" value="1"/>
</dbReference>
<dbReference type="GO" id="GO:0016787">
    <property type="term" value="F:hydrolase activity"/>
    <property type="evidence" value="ECO:0007669"/>
    <property type="project" value="UniProtKB-KW"/>
</dbReference>
<keyword evidence="7 11" id="KW-0067">ATP-binding</keyword>
<dbReference type="InterPro" id="IPR020568">
    <property type="entry name" value="Ribosomal_Su5_D2-typ_SF"/>
</dbReference>
<comment type="domain">
    <text evidence="11">The middle region has homology to RecA with ATPase motifs including the RadA KNRFG motif, while the C-terminus is homologous to Lon protease.</text>
</comment>
<keyword evidence="4 13" id="KW-0863">Zinc-finger</keyword>
<sequence length="457" mass="47700">MARSRTVFRCTECGGAAPQWAGRCPACGEWNTLVEEVEAPSAPAARVAPVSTPAPIGEVDPTEWQPRPTGIDELDRVLGGGLVPGSVTLLGGEPGIGKSTLLLQALASLAERHVQVLYVSGEESAQQVRLRAERLGALQPSLWFVAETDLAHVIAHLDQVAPVVCVVDSIQTMTAPDLTSSAGSVAQVRDCAARLTAEAKARGIATILVGHVTKDGGLAGPRVLEHVVDTVVSFEGERHHALRLLRAVKHRFGSTDELGLFEMTEGGLVGLPDPSKLFLADRRAGVSGSIVVPTIEGHRPLLVELQALVTDGGAGSPRRSAQGLDHGRMSFLLAVLQQRAGISVSEHDVYALAVGGVRLVEPAADLALAMAVASARLDMPVPDDLVAIGEVGLGGELRQVGQTGRRLAEAARLGFTTAIVPRSTGDAPPGVRLVRAATLADAVHMGLTAPGPIRRVR</sequence>
<dbReference type="GO" id="GO:0140664">
    <property type="term" value="F:ATP-dependent DNA damage sensor activity"/>
    <property type="evidence" value="ECO:0007669"/>
    <property type="project" value="InterPro"/>
</dbReference>
<dbReference type="GO" id="GO:0005524">
    <property type="term" value="F:ATP binding"/>
    <property type="evidence" value="ECO:0007669"/>
    <property type="project" value="UniProtKB-UniRule"/>
</dbReference>
<keyword evidence="3 11" id="KW-0227">DNA damage</keyword>
<name>A0A5Q2RQQ8_9ACTN</name>
<keyword evidence="10 11" id="KW-0234">DNA repair</keyword>
<proteinExistence type="inferred from homology"/>
<accession>A0A5Q2RQQ8</accession>
<dbReference type="InterPro" id="IPR020588">
    <property type="entry name" value="RecA_ATP-bd"/>
</dbReference>
<keyword evidence="1 11" id="KW-0479">Metal-binding</keyword>
<dbReference type="PANTHER" id="PTHR32472">
    <property type="entry name" value="DNA REPAIR PROTEIN RADA"/>
    <property type="match status" value="1"/>
</dbReference>
<dbReference type="RefSeq" id="WP_153760581.1">
    <property type="nucleotide sequence ID" value="NZ_CP045851.1"/>
</dbReference>
<reference evidence="15 16" key="1">
    <citation type="submission" date="2019-11" db="EMBL/GenBank/DDBJ databases">
        <authorList>
            <person name="He Y."/>
        </authorList>
    </citation>
    <scope>NUCLEOTIDE SEQUENCE [LARGE SCALE GENOMIC DNA]</scope>
    <source>
        <strain evidence="15 16">SCSIO 58843</strain>
    </source>
</reference>
<evidence type="ECO:0000256" key="4">
    <source>
        <dbReference type="ARBA" id="ARBA00022771"/>
    </source>
</evidence>
<dbReference type="InterPro" id="IPR014721">
    <property type="entry name" value="Ribsml_uS5_D2-typ_fold_subgr"/>
</dbReference>
<feature type="region of interest" description="Lon-protease-like" evidence="11">
    <location>
        <begin position="348"/>
        <end position="457"/>
    </location>
</feature>
<organism evidence="15 16">
    <name type="scientific">Actinomarinicola tropica</name>
    <dbReference type="NCBI Taxonomy" id="2789776"/>
    <lineage>
        <taxon>Bacteria</taxon>
        <taxon>Bacillati</taxon>
        <taxon>Actinomycetota</taxon>
        <taxon>Acidimicrobiia</taxon>
        <taxon>Acidimicrobiales</taxon>
        <taxon>Iamiaceae</taxon>
        <taxon>Actinomarinicola</taxon>
    </lineage>
</organism>
<dbReference type="SUPFAM" id="SSF52540">
    <property type="entry name" value="P-loop containing nucleoside triphosphate hydrolases"/>
    <property type="match status" value="1"/>
</dbReference>
<keyword evidence="9 11" id="KW-0238">DNA-binding</keyword>
<dbReference type="GO" id="GO:0003684">
    <property type="term" value="F:damaged DNA binding"/>
    <property type="evidence" value="ECO:0007669"/>
    <property type="project" value="InterPro"/>
</dbReference>
<evidence type="ECO:0000313" key="15">
    <source>
        <dbReference type="EMBL" id="QGG96477.1"/>
    </source>
</evidence>
<dbReference type="InterPro" id="IPR041166">
    <property type="entry name" value="Rubredoxin_2"/>
</dbReference>
<dbReference type="Pfam" id="PF18073">
    <property type="entry name" value="Zn_ribbon_LapB"/>
    <property type="match status" value="1"/>
</dbReference>
<dbReference type="SUPFAM" id="SSF54211">
    <property type="entry name" value="Ribosomal protein S5 domain 2-like"/>
    <property type="match status" value="1"/>
</dbReference>
<evidence type="ECO:0000256" key="5">
    <source>
        <dbReference type="ARBA" id="ARBA00022801"/>
    </source>
</evidence>
<evidence type="ECO:0000256" key="13">
    <source>
        <dbReference type="RuleBase" id="RU003555"/>
    </source>
</evidence>
<comment type="function">
    <text evidence="11">Plays a role in repairing double-strand DNA breaks, probably involving stabilizing or processing branched DNA or blocked replication forks.</text>
</comment>
<dbReference type="GO" id="GO:0008270">
    <property type="term" value="F:zinc ion binding"/>
    <property type="evidence" value="ECO:0007669"/>
    <property type="project" value="UniProtKB-KW"/>
</dbReference>
<dbReference type="SMART" id="SM00382">
    <property type="entry name" value="AAA"/>
    <property type="match status" value="1"/>
</dbReference>
<dbReference type="PRINTS" id="PR01874">
    <property type="entry name" value="DNAREPAIRADA"/>
</dbReference>
<dbReference type="AlphaFoldDB" id="A0A5Q2RQQ8"/>
<dbReference type="Proteomes" id="UP000334019">
    <property type="component" value="Chromosome"/>
</dbReference>
<dbReference type="HAMAP" id="MF_01498">
    <property type="entry name" value="RadA_bact"/>
    <property type="match status" value="1"/>
</dbReference>
<evidence type="ECO:0000256" key="7">
    <source>
        <dbReference type="ARBA" id="ARBA00022840"/>
    </source>
</evidence>
<dbReference type="PANTHER" id="PTHR32472:SF10">
    <property type="entry name" value="DNA REPAIR PROTEIN RADA-LIKE PROTEIN"/>
    <property type="match status" value="1"/>
</dbReference>
<evidence type="ECO:0000256" key="6">
    <source>
        <dbReference type="ARBA" id="ARBA00022833"/>
    </source>
</evidence>
<dbReference type="InterPro" id="IPR004504">
    <property type="entry name" value="DNA_repair_RadA"/>
</dbReference>
<feature type="binding site" evidence="11">
    <location>
        <begin position="92"/>
        <end position="99"/>
    </location>
    <ligand>
        <name>ATP</name>
        <dbReference type="ChEBI" id="CHEBI:30616"/>
    </ligand>
</feature>
<keyword evidence="5" id="KW-0378">Hydrolase</keyword>
<evidence type="ECO:0000256" key="1">
    <source>
        <dbReference type="ARBA" id="ARBA00022723"/>
    </source>
</evidence>
<evidence type="ECO:0000256" key="11">
    <source>
        <dbReference type="HAMAP-Rule" id="MF_01498"/>
    </source>
</evidence>
<evidence type="ECO:0000256" key="2">
    <source>
        <dbReference type="ARBA" id="ARBA00022741"/>
    </source>
</evidence>
<dbReference type="GO" id="GO:0000725">
    <property type="term" value="P:recombinational repair"/>
    <property type="evidence" value="ECO:0007669"/>
    <property type="project" value="UniProtKB-UniRule"/>
</dbReference>
<dbReference type="InterPro" id="IPR027417">
    <property type="entry name" value="P-loop_NTPase"/>
</dbReference>
<dbReference type="InterPro" id="IPR003593">
    <property type="entry name" value="AAA+_ATPase"/>
</dbReference>
<dbReference type="KEGG" id="atq:GH723_15970"/>
<evidence type="ECO:0000256" key="3">
    <source>
        <dbReference type="ARBA" id="ARBA00022763"/>
    </source>
</evidence>
<dbReference type="NCBIfam" id="TIGR00416">
    <property type="entry name" value="sms"/>
    <property type="match status" value="1"/>
</dbReference>